<dbReference type="EMBL" id="JAWDJX010000003">
    <property type="protein sequence ID" value="KAK3057357.1"/>
    <property type="molecule type" value="Genomic_DNA"/>
</dbReference>
<dbReference type="InterPro" id="IPR036866">
    <property type="entry name" value="RibonucZ/Hydroxyglut_hydro"/>
</dbReference>
<dbReference type="GO" id="GO:0042781">
    <property type="term" value="F:3'-tRNA processing endoribonuclease activity"/>
    <property type="evidence" value="ECO:0007669"/>
    <property type="project" value="UniProtKB-EC"/>
</dbReference>
<evidence type="ECO:0000259" key="12">
    <source>
        <dbReference type="Pfam" id="PF13691"/>
    </source>
</evidence>
<dbReference type="GO" id="GO:0005739">
    <property type="term" value="C:mitochondrion"/>
    <property type="evidence" value="ECO:0007669"/>
    <property type="project" value="TreeGrafter"/>
</dbReference>
<feature type="compositionally biased region" description="Polar residues" evidence="11">
    <location>
        <begin position="39"/>
        <end position="55"/>
    </location>
</feature>
<feature type="compositionally biased region" description="Gly residues" evidence="11">
    <location>
        <begin position="1165"/>
        <end position="1175"/>
    </location>
</feature>
<keyword evidence="5" id="KW-0819">tRNA processing</keyword>
<dbReference type="EC" id="3.1.26.11" evidence="4"/>
<feature type="compositionally biased region" description="Polar residues" evidence="11">
    <location>
        <begin position="1197"/>
        <end position="1207"/>
    </location>
</feature>
<reference evidence="13" key="1">
    <citation type="submission" date="2023-04" db="EMBL/GenBank/DDBJ databases">
        <title>Black Yeasts Isolated from many extreme environments.</title>
        <authorList>
            <person name="Coleine C."/>
            <person name="Stajich J.E."/>
            <person name="Selbmann L."/>
        </authorList>
    </citation>
    <scope>NUCLEOTIDE SEQUENCE</scope>
    <source>
        <strain evidence="13">CCFEE 5312</strain>
    </source>
</reference>
<dbReference type="PANTHER" id="PTHR12553">
    <property type="entry name" value="ZINC PHOSPHODIESTERASE ELAC PROTEIN 2"/>
    <property type="match status" value="1"/>
</dbReference>
<comment type="similarity">
    <text evidence="3">Belongs to the RNase Z family.</text>
</comment>
<dbReference type="PANTHER" id="PTHR12553:SF49">
    <property type="entry name" value="ZINC PHOSPHODIESTERASE ELAC PROTEIN 2"/>
    <property type="match status" value="1"/>
</dbReference>
<dbReference type="Gene3D" id="3.60.15.10">
    <property type="entry name" value="Ribonuclease Z/Hydroxyacylglutathione hydrolase-like"/>
    <property type="match status" value="2"/>
</dbReference>
<evidence type="ECO:0000256" key="8">
    <source>
        <dbReference type="ARBA" id="ARBA00022759"/>
    </source>
</evidence>
<dbReference type="CDD" id="cd07718">
    <property type="entry name" value="RNaseZ_ELAC1_ELAC2-C-term-like_MBL-fold"/>
    <property type="match status" value="1"/>
</dbReference>
<feature type="region of interest" description="Disordered" evidence="11">
    <location>
        <begin position="1014"/>
        <end position="1095"/>
    </location>
</feature>
<evidence type="ECO:0000256" key="6">
    <source>
        <dbReference type="ARBA" id="ARBA00022722"/>
    </source>
</evidence>
<evidence type="ECO:0000256" key="7">
    <source>
        <dbReference type="ARBA" id="ARBA00022723"/>
    </source>
</evidence>
<feature type="compositionally biased region" description="Polar residues" evidence="11">
    <location>
        <begin position="1065"/>
        <end position="1078"/>
    </location>
</feature>
<evidence type="ECO:0000256" key="9">
    <source>
        <dbReference type="ARBA" id="ARBA00022801"/>
    </source>
</evidence>
<dbReference type="SUPFAM" id="SSF56281">
    <property type="entry name" value="Metallo-hydrolase/oxidoreductase"/>
    <property type="match status" value="2"/>
</dbReference>
<evidence type="ECO:0000256" key="10">
    <source>
        <dbReference type="ARBA" id="ARBA00022833"/>
    </source>
</evidence>
<evidence type="ECO:0000313" key="13">
    <source>
        <dbReference type="EMBL" id="KAK3057357.1"/>
    </source>
</evidence>
<feature type="domain" description="tRNase Z endonuclease" evidence="12">
    <location>
        <begin position="148"/>
        <end position="210"/>
    </location>
</feature>
<evidence type="ECO:0000256" key="11">
    <source>
        <dbReference type="SAM" id="MobiDB-lite"/>
    </source>
</evidence>
<proteinExistence type="inferred from homology"/>
<sequence length="1207" mass="132681">MGLHPRSARTYSKNERGSVVGLLKDLLAPKKKDLASIEETLTPQRPKQPPTSTDSEWLRAEFVPKVYSYAARPTPTEQWRERHVLPTSVKHNAEHESRGLTASVRRASPGTDEVAFKPHHRALLEPPDQAERKEQRIPIHPRMKSFIQILTTPTADTPGTTLLLHFDNKRYLVGSLGEGTQRASVQMGARLLKCSDCFLTGRTEWSNTGGLIGMILTLADQAGSSRQNGLEDAIREAWHKGKNLGVLDDRVKMRELEDEAKSKVKVNSLRIFSPPNVNRTLATARRFVFRKGMPVDVHEITNDRFQQEGEDEWAPYWADENIKVWAMSISPDSAPKPQTPRVSRPITPRKRTIDEVYDRQSTTKTVMNDELTQKERDQLAVKAVVSEMFDSSWRLDVLHETPLSEVKLPATIFIRNAETKQTERYRGPLPGGDKPLPDPNLTVLVRRPWPGALVETLPATEPAKEAISYIIRNHTMRGKLDPKAAERMNLKHPKDRAKLAAGDSVENADGETITPEMVLGPSKPGGGFAVVDVPDISYIDNLLDRPEWHEPKVMDGVGGIVWICGKDVATDARVHNFMRTFSKLEHVISSPDYCPNNIALDSPAASTIRLRKVDPARYGVPVHDTDDEAAAQAHGGSDNYLAMRKNHPLPTNGVRLAKRGLILQLEPNFEVQRNQVLSPLDISSVEDVMDPDVLAEAAKAQEAILTPSPEETSWADSLPNGDAEVITLGTGSALPSKYRNVSATLVRVPGWGSILLDCGENTLGQLRRVFTPSELAEVFQSLRIIFISHMHADHHLGTASVIKAWYAEVHNSTPAPLPTDDEDNRPLLDPSQRRLAVISEPAMIEWLSEYSSIEDFGFSRLAPLNISPAWPPRDKPSSLNWFVAPSSLASLPTTAAKVQRVQRNTFPASLLNLSDIQAVLVTHCHGARAVSITLPSGFKVSYSGDCRPSKHFELIGQGSTVCIHEATFDDELAGDAQAKNHSTTSEALGVAQGMRAKACVLTHFSQRYQKIPVLEKGGAGGSGGSELPTIKDAESEPEDFDAELSANPTDAFSGPLEDVAATFPDQVTSNGSGEQHNLPSKREPKNNTDTVPFSPMPAVKPTAQLEAAKFKLNSDMKVCVAFDYMRVKVGEIWQMEKFTPALLRLFAEEEKVPDVLAEGSANGDKGNGGGGGKNGGKQTEGKKGKQKQQGKPEKQAESPQKGQLKQE</sequence>
<evidence type="ECO:0000256" key="3">
    <source>
        <dbReference type="ARBA" id="ARBA00007823"/>
    </source>
</evidence>
<feature type="region of interest" description="Disordered" evidence="11">
    <location>
        <begin position="1156"/>
        <end position="1207"/>
    </location>
</feature>
<dbReference type="AlphaFoldDB" id="A0AAJ0GGY0"/>
<evidence type="ECO:0000313" key="14">
    <source>
        <dbReference type="Proteomes" id="UP001271007"/>
    </source>
</evidence>
<comment type="catalytic activity">
    <reaction evidence="1">
        <text>Endonucleolytic cleavage of RNA, removing extra 3' nucleotides from tRNA precursor, generating 3' termini of tRNAs. A 3'-hydroxy group is left at the tRNA terminus and a 5'-phosphoryl group is left at the trailer molecule.</text>
        <dbReference type="EC" id="3.1.26.11"/>
    </reaction>
</comment>
<dbReference type="Pfam" id="PF13691">
    <property type="entry name" value="Lactamase_B_4"/>
    <property type="match status" value="1"/>
</dbReference>
<keyword evidence="10" id="KW-0862">Zinc</keyword>
<keyword evidence="9" id="KW-0378">Hydrolase</keyword>
<comment type="cofactor">
    <cofactor evidence="2">
        <name>Zn(2+)</name>
        <dbReference type="ChEBI" id="CHEBI:29105"/>
    </cofactor>
</comment>
<name>A0AAJ0GGY0_9PEZI</name>
<keyword evidence="8" id="KW-0255">Endonuclease</keyword>
<accession>A0AAJ0GGY0</accession>
<evidence type="ECO:0000256" key="5">
    <source>
        <dbReference type="ARBA" id="ARBA00022694"/>
    </source>
</evidence>
<evidence type="ECO:0000256" key="1">
    <source>
        <dbReference type="ARBA" id="ARBA00000402"/>
    </source>
</evidence>
<gene>
    <name evidence="13" type="ORF">LTR09_001540</name>
</gene>
<keyword evidence="6" id="KW-0540">Nuclease</keyword>
<evidence type="ECO:0000256" key="4">
    <source>
        <dbReference type="ARBA" id="ARBA00012477"/>
    </source>
</evidence>
<dbReference type="InterPro" id="IPR047151">
    <property type="entry name" value="RNZ2-like"/>
</dbReference>
<comment type="caution">
    <text evidence="13">The sequence shown here is derived from an EMBL/GenBank/DDBJ whole genome shotgun (WGS) entry which is preliminary data.</text>
</comment>
<evidence type="ECO:0000256" key="2">
    <source>
        <dbReference type="ARBA" id="ARBA00001947"/>
    </source>
</evidence>
<dbReference type="Proteomes" id="UP001271007">
    <property type="component" value="Unassembled WGS sequence"/>
</dbReference>
<organism evidence="13 14">
    <name type="scientific">Extremus antarcticus</name>
    <dbReference type="NCBI Taxonomy" id="702011"/>
    <lineage>
        <taxon>Eukaryota</taxon>
        <taxon>Fungi</taxon>
        <taxon>Dikarya</taxon>
        <taxon>Ascomycota</taxon>
        <taxon>Pezizomycotina</taxon>
        <taxon>Dothideomycetes</taxon>
        <taxon>Dothideomycetidae</taxon>
        <taxon>Mycosphaerellales</taxon>
        <taxon>Extremaceae</taxon>
        <taxon>Extremus</taxon>
    </lineage>
</organism>
<dbReference type="GO" id="GO:0046872">
    <property type="term" value="F:metal ion binding"/>
    <property type="evidence" value="ECO:0007669"/>
    <property type="project" value="UniProtKB-KW"/>
</dbReference>
<dbReference type="InterPro" id="IPR027794">
    <property type="entry name" value="tRNase_Z_dom"/>
</dbReference>
<dbReference type="GO" id="GO:1990180">
    <property type="term" value="P:mitochondrial tRNA 3'-end processing"/>
    <property type="evidence" value="ECO:0007669"/>
    <property type="project" value="TreeGrafter"/>
</dbReference>
<keyword evidence="7" id="KW-0479">Metal-binding</keyword>
<keyword evidence="14" id="KW-1185">Reference proteome</keyword>
<protein>
    <recommendedName>
        <fullName evidence="4">ribonuclease Z</fullName>
        <ecNumber evidence="4">3.1.26.11</ecNumber>
    </recommendedName>
</protein>
<feature type="region of interest" description="Disordered" evidence="11">
    <location>
        <begin position="37"/>
        <end position="56"/>
    </location>
</feature>